<evidence type="ECO:0000256" key="2">
    <source>
        <dbReference type="ARBA" id="ARBA00022741"/>
    </source>
</evidence>
<dbReference type="GO" id="GO:0005524">
    <property type="term" value="F:ATP binding"/>
    <property type="evidence" value="ECO:0007669"/>
    <property type="project" value="UniProtKB-UniRule"/>
</dbReference>
<evidence type="ECO:0000313" key="7">
    <source>
        <dbReference type="Proteomes" id="UP000183245"/>
    </source>
</evidence>
<dbReference type="InterPro" id="IPR040570">
    <property type="entry name" value="LAL_C2"/>
</dbReference>
<dbReference type="InterPro" id="IPR011095">
    <property type="entry name" value="Dala_Dala_lig_C"/>
</dbReference>
<keyword evidence="2 4" id="KW-0547">Nucleotide-binding</keyword>
<dbReference type="STRING" id="1817892.AUK40_06285"/>
<proteinExistence type="predicted"/>
<evidence type="ECO:0000313" key="6">
    <source>
        <dbReference type="EMBL" id="OIP95150.1"/>
    </source>
</evidence>
<accession>A0A1J5IS80</accession>
<sequence length="806" mass="92195">MKKCSLEGKTLLLVHTSTHKDRSFFQIFKKMGLTLVVLNKEKNQAAHYVDHWIHADLTNYNDCIQSTKRWMNRHSDIKIDGVLNFWEESVILTSKLVDNFNWIGTPFHIARRVRNKFLFRKFCQENGIPAPKYFLAKSKEEIRSNISSLKFPVVIKPIYGSSSAFVIKAENTEELLKTYEYAKNNISTHGDAAEWDELEFLVEEYIDGDEVDIDMLIQNGKLKYWSISDNDQTEEPYFREVGQNTPSNLPEKDQQDLVELAEDTLEKLGVQDGVIHFEAKSTRNGPVPIECNLRMGGDDVHSLNKGVWGMDLAEYAAKIALGVYFPKFHKPEVPKTYVVGKYFLSEDSGILTNLEIGNKIDTDPRVFDFCFHKEVGDPVLAPPQGFEYLGWLTASGENTIDAEDNLRDLMDEVQYDVVRYDAGSSLGRTQRKSRFDSAIVQKNHILGAAKLEKIRRIGQQDRKKLHIGIVGNLYRGSSTPLEKYSTETSRQLQEVLIKRGYQVTFFDFNNLPKVLTDLKRNSIDLMFNVCDRINGTTLLQAHSGALLDLLQIPYTGSNVFTAGLCNDKIRFKKLLQYHDIPMPAWDYAYSMDDHINQELQYPLIVKPANTDGAIGLTNRSVVTNPKELLDQLERIIKGVGRPALIEEFVEGDEFDVCILGNYGEDQRALPLTRYVFSGMKDGLWPIFTYSAKWENDPDYRDSIITEQPPIKVNKKLLALISEIALDSYNILDCHDYGRSEFRVDKNGNPYLIEINTNPLLHRKSTFVDTVNLLDMDQGDLVEEIISLAIGRYQKRPPYYHLQGNEI</sequence>
<dbReference type="Pfam" id="PF18603">
    <property type="entry name" value="LAL_C2"/>
    <property type="match status" value="1"/>
</dbReference>
<dbReference type="SUPFAM" id="SSF56059">
    <property type="entry name" value="Glutathione synthetase ATP-binding domain-like"/>
    <property type="match status" value="2"/>
</dbReference>
<dbReference type="Gene3D" id="3.40.50.20">
    <property type="match status" value="2"/>
</dbReference>
<comment type="caution">
    <text evidence="6">The sequence shown here is derived from an EMBL/GenBank/DDBJ whole genome shotgun (WGS) entry which is preliminary data.</text>
</comment>
<dbReference type="InterPro" id="IPR013815">
    <property type="entry name" value="ATP_grasp_subdomain_1"/>
</dbReference>
<gene>
    <name evidence="6" type="ORF">AUK40_06285</name>
</gene>
<dbReference type="Pfam" id="PF07478">
    <property type="entry name" value="Dala_Dala_lig_C"/>
    <property type="match status" value="1"/>
</dbReference>
<dbReference type="Pfam" id="PF13535">
    <property type="entry name" value="ATP-grasp_4"/>
    <property type="match status" value="1"/>
</dbReference>
<dbReference type="PROSITE" id="PS50975">
    <property type="entry name" value="ATP_GRASP"/>
    <property type="match status" value="2"/>
</dbReference>
<dbReference type="PANTHER" id="PTHR43585:SF2">
    <property type="entry name" value="ATP-GRASP ENZYME FSQD"/>
    <property type="match status" value="1"/>
</dbReference>
<dbReference type="Gene3D" id="3.30.470.20">
    <property type="entry name" value="ATP-grasp fold, B domain"/>
    <property type="match status" value="2"/>
</dbReference>
<evidence type="ECO:0000256" key="1">
    <source>
        <dbReference type="ARBA" id="ARBA00022598"/>
    </source>
</evidence>
<dbReference type="AlphaFoldDB" id="A0A1J5IS80"/>
<organism evidence="6 7">
    <name type="scientific">Candidatus Wirthbacteria bacterium CG2_30_54_11</name>
    <dbReference type="NCBI Taxonomy" id="1817892"/>
    <lineage>
        <taxon>Bacteria</taxon>
        <taxon>Candidatus Wirthbacteria</taxon>
    </lineage>
</organism>
<keyword evidence="3 4" id="KW-0067">ATP-binding</keyword>
<name>A0A1J5IS80_9BACT</name>
<keyword evidence="1" id="KW-0436">Ligase</keyword>
<evidence type="ECO:0000259" key="5">
    <source>
        <dbReference type="PROSITE" id="PS50975"/>
    </source>
</evidence>
<dbReference type="PANTHER" id="PTHR43585">
    <property type="entry name" value="FUMIPYRROLE BIOSYNTHESIS PROTEIN C"/>
    <property type="match status" value="1"/>
</dbReference>
<dbReference type="GO" id="GO:0046872">
    <property type="term" value="F:metal ion binding"/>
    <property type="evidence" value="ECO:0007669"/>
    <property type="project" value="InterPro"/>
</dbReference>
<evidence type="ECO:0000256" key="4">
    <source>
        <dbReference type="PROSITE-ProRule" id="PRU00409"/>
    </source>
</evidence>
<feature type="domain" description="ATP-grasp" evidence="5">
    <location>
        <begin position="572"/>
        <end position="786"/>
    </location>
</feature>
<protein>
    <recommendedName>
        <fullName evidence="5">ATP-grasp domain-containing protein</fullName>
    </recommendedName>
</protein>
<dbReference type="GO" id="GO:0008716">
    <property type="term" value="F:D-alanine-D-alanine ligase activity"/>
    <property type="evidence" value="ECO:0007669"/>
    <property type="project" value="InterPro"/>
</dbReference>
<dbReference type="EMBL" id="MNZT01000115">
    <property type="protein sequence ID" value="OIP95150.1"/>
    <property type="molecule type" value="Genomic_DNA"/>
</dbReference>
<dbReference type="InterPro" id="IPR052032">
    <property type="entry name" value="ATP-dep_AA_Ligase"/>
</dbReference>
<dbReference type="Gene3D" id="3.30.1490.20">
    <property type="entry name" value="ATP-grasp fold, A domain"/>
    <property type="match status" value="1"/>
</dbReference>
<evidence type="ECO:0000256" key="3">
    <source>
        <dbReference type="ARBA" id="ARBA00022840"/>
    </source>
</evidence>
<dbReference type="InterPro" id="IPR011761">
    <property type="entry name" value="ATP-grasp"/>
</dbReference>
<feature type="domain" description="ATP-grasp" evidence="5">
    <location>
        <begin position="120"/>
        <end position="321"/>
    </location>
</feature>
<dbReference type="Proteomes" id="UP000183245">
    <property type="component" value="Unassembled WGS sequence"/>
</dbReference>
<reference evidence="6 7" key="1">
    <citation type="journal article" date="2016" name="Environ. Microbiol.">
        <title>Genomic resolution of a cold subsurface aquifer community provides metabolic insights for novel microbes adapted to high CO concentrations.</title>
        <authorList>
            <person name="Probst A.J."/>
            <person name="Castelle C.J."/>
            <person name="Singh A."/>
            <person name="Brown C.T."/>
            <person name="Anantharaman K."/>
            <person name="Sharon I."/>
            <person name="Hug L.A."/>
            <person name="Burstein D."/>
            <person name="Emerson J.B."/>
            <person name="Thomas B.C."/>
            <person name="Banfield J.F."/>
        </authorList>
    </citation>
    <scope>NUCLEOTIDE SEQUENCE [LARGE SCALE GENOMIC DNA]</scope>
    <source>
        <strain evidence="6">CG2_30_54_11</strain>
    </source>
</reference>